<feature type="region of interest" description="Disordered" evidence="3">
    <location>
        <begin position="1"/>
        <end position="52"/>
    </location>
</feature>
<protein>
    <recommendedName>
        <fullName evidence="6">Prolactin receptor</fullName>
    </recommendedName>
</protein>
<evidence type="ECO:0000256" key="3">
    <source>
        <dbReference type="SAM" id="MobiDB-lite"/>
    </source>
</evidence>
<reference evidence="4 5" key="1">
    <citation type="submission" date="2024-05" db="EMBL/GenBank/DDBJ databases">
        <title>Genome sequencing and assembly of Indian major carp, Cirrhinus mrigala (Hamilton, 1822).</title>
        <authorList>
            <person name="Mohindra V."/>
            <person name="Chowdhury L.M."/>
            <person name="Lal K."/>
            <person name="Jena J.K."/>
        </authorList>
    </citation>
    <scope>NUCLEOTIDE SEQUENCE [LARGE SCALE GENOMIC DNA]</scope>
    <source>
        <strain evidence="4">CM1030</strain>
        <tissue evidence="4">Blood</tissue>
    </source>
</reference>
<evidence type="ECO:0000256" key="2">
    <source>
        <dbReference type="ARBA" id="ARBA00023180"/>
    </source>
</evidence>
<feature type="compositionally biased region" description="Basic and acidic residues" evidence="3">
    <location>
        <begin position="1"/>
        <end position="28"/>
    </location>
</feature>
<name>A0ABD0QYR2_CIRMR</name>
<keyword evidence="1" id="KW-1015">Disulfide bond</keyword>
<gene>
    <name evidence="4" type="ORF">M9458_014067</name>
</gene>
<evidence type="ECO:0000313" key="4">
    <source>
        <dbReference type="EMBL" id="KAL0191369.1"/>
    </source>
</evidence>
<evidence type="ECO:0008006" key="6">
    <source>
        <dbReference type="Google" id="ProtNLM"/>
    </source>
</evidence>
<dbReference type="AlphaFoldDB" id="A0ABD0QYR2"/>
<proteinExistence type="predicted"/>
<keyword evidence="2" id="KW-0325">Glycoprotein</keyword>
<sequence>DFLKSGESNERRCDSPESLKNRKCEPDHVINPVKHPLTNVKNSDLSDNPGNVVQLKPQNIKITLRV</sequence>
<dbReference type="Proteomes" id="UP001529510">
    <property type="component" value="Unassembled WGS sequence"/>
</dbReference>
<feature type="non-terminal residue" evidence="4">
    <location>
        <position position="66"/>
    </location>
</feature>
<feature type="non-terminal residue" evidence="4">
    <location>
        <position position="1"/>
    </location>
</feature>
<evidence type="ECO:0000256" key="1">
    <source>
        <dbReference type="ARBA" id="ARBA00023157"/>
    </source>
</evidence>
<keyword evidence="5" id="KW-1185">Reference proteome</keyword>
<accession>A0ABD0QYR2</accession>
<feature type="compositionally biased region" description="Polar residues" evidence="3">
    <location>
        <begin position="39"/>
        <end position="52"/>
    </location>
</feature>
<dbReference type="InterPro" id="IPR015812">
    <property type="entry name" value="Integrin_bsu"/>
</dbReference>
<dbReference type="PRINTS" id="PR01186">
    <property type="entry name" value="INTEGRINB"/>
</dbReference>
<dbReference type="Gene3D" id="3.30.1680.10">
    <property type="entry name" value="ligand-binding face of the semaphorins, domain 2"/>
    <property type="match status" value="1"/>
</dbReference>
<organism evidence="4 5">
    <name type="scientific">Cirrhinus mrigala</name>
    <name type="common">Mrigala</name>
    <dbReference type="NCBI Taxonomy" id="683832"/>
    <lineage>
        <taxon>Eukaryota</taxon>
        <taxon>Metazoa</taxon>
        <taxon>Chordata</taxon>
        <taxon>Craniata</taxon>
        <taxon>Vertebrata</taxon>
        <taxon>Euteleostomi</taxon>
        <taxon>Actinopterygii</taxon>
        <taxon>Neopterygii</taxon>
        <taxon>Teleostei</taxon>
        <taxon>Ostariophysi</taxon>
        <taxon>Cypriniformes</taxon>
        <taxon>Cyprinidae</taxon>
        <taxon>Labeoninae</taxon>
        <taxon>Labeonini</taxon>
        <taxon>Cirrhinus</taxon>
    </lineage>
</organism>
<dbReference type="EMBL" id="JAMKFB020000006">
    <property type="protein sequence ID" value="KAL0191369.1"/>
    <property type="molecule type" value="Genomic_DNA"/>
</dbReference>
<comment type="caution">
    <text evidence="4">The sequence shown here is derived from an EMBL/GenBank/DDBJ whole genome shotgun (WGS) entry which is preliminary data.</text>
</comment>
<evidence type="ECO:0000313" key="5">
    <source>
        <dbReference type="Proteomes" id="UP001529510"/>
    </source>
</evidence>